<feature type="non-terminal residue" evidence="1">
    <location>
        <position position="83"/>
    </location>
</feature>
<accession>X1NR45</accession>
<dbReference type="InterPro" id="IPR036249">
    <property type="entry name" value="Thioredoxin-like_sf"/>
</dbReference>
<dbReference type="AlphaFoldDB" id="X1NR45"/>
<proteinExistence type="predicted"/>
<comment type="caution">
    <text evidence="1">The sequence shown here is derived from an EMBL/GenBank/DDBJ whole genome shotgun (WGS) entry which is preliminary data.</text>
</comment>
<organism evidence="1">
    <name type="scientific">marine sediment metagenome</name>
    <dbReference type="NCBI Taxonomy" id="412755"/>
    <lineage>
        <taxon>unclassified sequences</taxon>
        <taxon>metagenomes</taxon>
        <taxon>ecological metagenomes</taxon>
    </lineage>
</organism>
<name>X1NR45_9ZZZZ</name>
<sequence length="83" mass="9973">MKKWIFIIFVLGLIFGVFDFVFAQEEQVEINFFYSKTCPHCTEEKVFLAGLEEKYPEIKINKFILSDRESVELLIDFYDKYEV</sequence>
<dbReference type="SUPFAM" id="SSF52833">
    <property type="entry name" value="Thioredoxin-like"/>
    <property type="match status" value="1"/>
</dbReference>
<dbReference type="EMBL" id="BARV01024478">
    <property type="protein sequence ID" value="GAI46497.1"/>
    <property type="molecule type" value="Genomic_DNA"/>
</dbReference>
<evidence type="ECO:0000313" key="1">
    <source>
        <dbReference type="EMBL" id="GAI46497.1"/>
    </source>
</evidence>
<evidence type="ECO:0008006" key="2">
    <source>
        <dbReference type="Google" id="ProtNLM"/>
    </source>
</evidence>
<gene>
    <name evidence="1" type="ORF">S06H3_39950</name>
</gene>
<protein>
    <recommendedName>
        <fullName evidence="2">Thioredoxin domain-containing protein</fullName>
    </recommendedName>
</protein>
<dbReference type="Gene3D" id="3.40.30.10">
    <property type="entry name" value="Glutaredoxin"/>
    <property type="match status" value="1"/>
</dbReference>
<reference evidence="1" key="1">
    <citation type="journal article" date="2014" name="Front. Microbiol.">
        <title>High frequency of phylogenetically diverse reductive dehalogenase-homologous genes in deep subseafloor sedimentary metagenomes.</title>
        <authorList>
            <person name="Kawai M."/>
            <person name="Futagami T."/>
            <person name="Toyoda A."/>
            <person name="Takaki Y."/>
            <person name="Nishi S."/>
            <person name="Hori S."/>
            <person name="Arai W."/>
            <person name="Tsubouchi T."/>
            <person name="Morono Y."/>
            <person name="Uchiyama I."/>
            <person name="Ito T."/>
            <person name="Fujiyama A."/>
            <person name="Inagaki F."/>
            <person name="Takami H."/>
        </authorList>
    </citation>
    <scope>NUCLEOTIDE SEQUENCE</scope>
    <source>
        <strain evidence="1">Expedition CK06-06</strain>
    </source>
</reference>